<evidence type="ECO:0000256" key="8">
    <source>
        <dbReference type="SAM" id="Coils"/>
    </source>
</evidence>
<comment type="subcellular location">
    <subcellularLocation>
        <location evidence="1">Cell outer membrane</location>
    </subcellularLocation>
</comment>
<keyword evidence="7" id="KW-0998">Cell outer membrane</keyword>
<keyword evidence="8" id="KW-0175">Coiled coil</keyword>
<keyword evidence="6" id="KW-0472">Membrane</keyword>
<organism evidence="9">
    <name type="scientific">uncultured Aureispira sp</name>
    <dbReference type="NCBI Taxonomy" id="1331704"/>
    <lineage>
        <taxon>Bacteria</taxon>
        <taxon>Pseudomonadati</taxon>
        <taxon>Bacteroidota</taxon>
        <taxon>Saprospiria</taxon>
        <taxon>Saprospirales</taxon>
        <taxon>Saprospiraceae</taxon>
        <taxon>Aureispira</taxon>
        <taxon>environmental samples</taxon>
    </lineage>
</organism>
<sequence length="451" mass="51109">MKKLNSLIIVLIITITGIQAQELEQFSLLEAIAYAQRKSNSVRTAELDVARAKADVQEYTSIGIPKLNAGVDYNYYVHIPTSLIPNDAFVIDIPGLNIPPPEPGYSETQFGTRNNLTLGVNLNTLVVDGSYFVGLKASKGLMEMTKRQADLTKYDIKHVIVKAYLQVLIAEQSRDVLLQNIENIEKVIAETRIFLENGMVEKLDLDRLELSMLNLEVQIEMLERQIELAHNVLKFQMNYPLEGEIELMTKLEDVFTLPDAADLEGKITSDRRIETDIMKQTIRLNELNTKRFTMGYLPSLSAFAVHQQVLQRDDLFDGKQPGFYPTTIIGLKLNVPIFDGFEKAAKIKKSRIDVEKFKLQLDDLERGITLEVRNARAVYNNATKRLVNQDENLALAERILKTTRIKYREGVGSSIEMTQAEQELYRTQANRLNALYELVVAKADLDKALGK</sequence>
<evidence type="ECO:0000256" key="1">
    <source>
        <dbReference type="ARBA" id="ARBA00004442"/>
    </source>
</evidence>
<evidence type="ECO:0000256" key="2">
    <source>
        <dbReference type="ARBA" id="ARBA00007613"/>
    </source>
</evidence>
<dbReference type="GO" id="GO:1990281">
    <property type="term" value="C:efflux pump complex"/>
    <property type="evidence" value="ECO:0007669"/>
    <property type="project" value="TreeGrafter"/>
</dbReference>
<dbReference type="GO" id="GO:0015288">
    <property type="term" value="F:porin activity"/>
    <property type="evidence" value="ECO:0007669"/>
    <property type="project" value="TreeGrafter"/>
</dbReference>
<dbReference type="PANTHER" id="PTHR30026:SF20">
    <property type="entry name" value="OUTER MEMBRANE PROTEIN TOLC"/>
    <property type="match status" value="1"/>
</dbReference>
<comment type="similarity">
    <text evidence="2">Belongs to the outer membrane factor (OMF) (TC 1.B.17) family.</text>
</comment>
<proteinExistence type="inferred from homology"/>
<dbReference type="InterPro" id="IPR003423">
    <property type="entry name" value="OMP_efflux"/>
</dbReference>
<keyword evidence="5" id="KW-0812">Transmembrane</keyword>
<protein>
    <submittedName>
        <fullName evidence="9">Outer membrane efflux protein</fullName>
    </submittedName>
</protein>
<dbReference type="SUPFAM" id="SSF56954">
    <property type="entry name" value="Outer membrane efflux proteins (OEP)"/>
    <property type="match status" value="1"/>
</dbReference>
<keyword evidence="3" id="KW-0813">Transport</keyword>
<dbReference type="GO" id="GO:0009279">
    <property type="term" value="C:cell outer membrane"/>
    <property type="evidence" value="ECO:0007669"/>
    <property type="project" value="UniProtKB-SubCell"/>
</dbReference>
<evidence type="ECO:0000256" key="7">
    <source>
        <dbReference type="ARBA" id="ARBA00023237"/>
    </source>
</evidence>
<evidence type="ECO:0000256" key="3">
    <source>
        <dbReference type="ARBA" id="ARBA00022448"/>
    </source>
</evidence>
<dbReference type="PANTHER" id="PTHR30026">
    <property type="entry name" value="OUTER MEMBRANE PROTEIN TOLC"/>
    <property type="match status" value="1"/>
</dbReference>
<dbReference type="Gene3D" id="1.20.1600.10">
    <property type="entry name" value="Outer membrane efflux proteins (OEP)"/>
    <property type="match status" value="1"/>
</dbReference>
<evidence type="ECO:0000256" key="6">
    <source>
        <dbReference type="ARBA" id="ARBA00023136"/>
    </source>
</evidence>
<dbReference type="AlphaFoldDB" id="A0A6S6S0M8"/>
<evidence type="ECO:0000313" key="9">
    <source>
        <dbReference type="EMBL" id="CAA6799631.1"/>
    </source>
</evidence>
<dbReference type="EMBL" id="CACVAQ010000040">
    <property type="protein sequence ID" value="CAA6799631.1"/>
    <property type="molecule type" value="Genomic_DNA"/>
</dbReference>
<dbReference type="InterPro" id="IPR051906">
    <property type="entry name" value="TolC-like"/>
</dbReference>
<dbReference type="GO" id="GO:0015562">
    <property type="term" value="F:efflux transmembrane transporter activity"/>
    <property type="evidence" value="ECO:0007669"/>
    <property type="project" value="InterPro"/>
</dbReference>
<accession>A0A6S6S0M8</accession>
<name>A0A6S6S0M8_9BACT</name>
<reference evidence="9" key="1">
    <citation type="submission" date="2020-01" db="EMBL/GenBank/DDBJ databases">
        <authorList>
            <person name="Meier V. D."/>
            <person name="Meier V D."/>
        </authorList>
    </citation>
    <scope>NUCLEOTIDE SEQUENCE</scope>
    <source>
        <strain evidence="9">HLG_WM_MAG_10</strain>
    </source>
</reference>
<keyword evidence="4" id="KW-1134">Transmembrane beta strand</keyword>
<gene>
    <name evidence="9" type="ORF">HELGO_WM29610</name>
</gene>
<evidence type="ECO:0000256" key="4">
    <source>
        <dbReference type="ARBA" id="ARBA00022452"/>
    </source>
</evidence>
<dbReference type="Pfam" id="PF02321">
    <property type="entry name" value="OEP"/>
    <property type="match status" value="1"/>
</dbReference>
<feature type="coiled-coil region" evidence="8">
    <location>
        <begin position="205"/>
        <end position="232"/>
    </location>
</feature>
<evidence type="ECO:0000256" key="5">
    <source>
        <dbReference type="ARBA" id="ARBA00022692"/>
    </source>
</evidence>